<evidence type="ECO:0000313" key="5">
    <source>
        <dbReference type="EMBL" id="MCP1109198.1"/>
    </source>
</evidence>
<keyword evidence="6" id="KW-1185">Reference proteome</keyword>
<dbReference type="InterPro" id="IPR037171">
    <property type="entry name" value="NagB/RpiA_transferase-like"/>
</dbReference>
<keyword evidence="5" id="KW-0436">Ligase</keyword>
<dbReference type="EC" id="6.3.3.2" evidence="4"/>
<accession>A0ABT1EEX7</accession>
<comment type="catalytic activity">
    <reaction evidence="4">
        <text>(6S)-5-formyl-5,6,7,8-tetrahydrofolate + ATP = (6R)-5,10-methenyltetrahydrofolate + ADP + phosphate</text>
        <dbReference type="Rhea" id="RHEA:10488"/>
        <dbReference type="ChEBI" id="CHEBI:30616"/>
        <dbReference type="ChEBI" id="CHEBI:43474"/>
        <dbReference type="ChEBI" id="CHEBI:57455"/>
        <dbReference type="ChEBI" id="CHEBI:57457"/>
        <dbReference type="ChEBI" id="CHEBI:456216"/>
        <dbReference type="EC" id="6.3.3.2"/>
    </reaction>
</comment>
<dbReference type="SUPFAM" id="SSF100950">
    <property type="entry name" value="NagB/RpiA/CoA transferase-like"/>
    <property type="match status" value="1"/>
</dbReference>
<dbReference type="EMBL" id="JAMZFV010000002">
    <property type="protein sequence ID" value="MCP1109198.1"/>
    <property type="molecule type" value="Genomic_DNA"/>
</dbReference>
<dbReference type="Proteomes" id="UP001523565">
    <property type="component" value="Unassembled WGS sequence"/>
</dbReference>
<evidence type="ECO:0000256" key="2">
    <source>
        <dbReference type="ARBA" id="ARBA00022741"/>
    </source>
</evidence>
<dbReference type="InterPro" id="IPR024185">
    <property type="entry name" value="FTHF_cligase-like_sf"/>
</dbReference>
<gene>
    <name evidence="5" type="ORF">NK118_02925</name>
</gene>
<dbReference type="PANTHER" id="PTHR23407">
    <property type="entry name" value="ATPASE INHIBITOR/5-FORMYLTETRAHYDROFOLATE CYCLO-LIGASE"/>
    <property type="match status" value="1"/>
</dbReference>
<dbReference type="RefSeq" id="WP_262068103.1">
    <property type="nucleotide sequence ID" value="NZ_JAMXOC010000002.1"/>
</dbReference>
<evidence type="ECO:0000313" key="6">
    <source>
        <dbReference type="Proteomes" id="UP001523565"/>
    </source>
</evidence>
<organism evidence="5 6">
    <name type="scientific">Ohessyouella blattaphilus</name>
    <dbReference type="NCBI Taxonomy" id="2949333"/>
    <lineage>
        <taxon>Bacteria</taxon>
        <taxon>Bacillati</taxon>
        <taxon>Bacillota</taxon>
        <taxon>Clostridia</taxon>
        <taxon>Lachnospirales</taxon>
        <taxon>Lachnospiraceae</taxon>
        <taxon>Ohessyouella</taxon>
    </lineage>
</organism>
<dbReference type="NCBIfam" id="TIGR02727">
    <property type="entry name" value="MTHFS_bact"/>
    <property type="match status" value="1"/>
</dbReference>
<comment type="cofactor">
    <cofactor evidence="4">
        <name>Mg(2+)</name>
        <dbReference type="ChEBI" id="CHEBI:18420"/>
    </cofactor>
</comment>
<dbReference type="PIRSF" id="PIRSF006806">
    <property type="entry name" value="FTHF_cligase"/>
    <property type="match status" value="1"/>
</dbReference>
<proteinExistence type="inferred from homology"/>
<name>A0ABT1EEX7_9FIRM</name>
<comment type="caution">
    <text evidence="5">The sequence shown here is derived from an EMBL/GenBank/DDBJ whole genome shotgun (WGS) entry which is preliminary data.</text>
</comment>
<dbReference type="Gene3D" id="3.40.50.10420">
    <property type="entry name" value="NagB/RpiA/CoA transferase-like"/>
    <property type="match status" value="1"/>
</dbReference>
<keyword evidence="4" id="KW-0460">Magnesium</keyword>
<dbReference type="Pfam" id="PF01812">
    <property type="entry name" value="5-FTHF_cyc-lig"/>
    <property type="match status" value="1"/>
</dbReference>
<keyword evidence="4" id="KW-0479">Metal-binding</keyword>
<dbReference type="PANTHER" id="PTHR23407:SF1">
    <property type="entry name" value="5-FORMYLTETRAHYDROFOLATE CYCLO-LIGASE"/>
    <property type="match status" value="1"/>
</dbReference>
<keyword evidence="3 4" id="KW-0067">ATP-binding</keyword>
<sequence>MEAKKQIRTIALKKRAQVPVADHQQWDLEIHKRLYEHPFFIKSETILCYLSLPDEVGTDLLISECLRRGKKVYIPKVCQQEMVFYRLRALDQVELGHFGVREPLSREAYQGEEGLVITPLLAFDKELRRLGYGGGYYDRFFASHNNMNKIGLAYELQRIERVPTDARDVPLDLIFTQKEMYECVCN</sequence>
<reference evidence="5 6" key="1">
    <citation type="journal article" date="2022" name="Genome Biol. Evol.">
        <title>Host diet, physiology and behaviors set the stage for Lachnospiraceae cladogenesis.</title>
        <authorList>
            <person name="Vera-Ponce De Leon A."/>
            <person name="Schneider M."/>
            <person name="Jahnes B.C."/>
            <person name="Sadowski V."/>
            <person name="Camuy-Velez L.A."/>
            <person name="Duan J."/>
            <person name="Sabree Z.L."/>
        </authorList>
    </citation>
    <scope>NUCLEOTIDE SEQUENCE [LARGE SCALE GENOMIC DNA]</scope>
    <source>
        <strain evidence="5 6">PAL227</strain>
    </source>
</reference>
<keyword evidence="2 4" id="KW-0547">Nucleotide-binding</keyword>
<comment type="similarity">
    <text evidence="1 4">Belongs to the 5-formyltetrahydrofolate cyclo-ligase family.</text>
</comment>
<protein>
    <recommendedName>
        <fullName evidence="4">5-formyltetrahydrofolate cyclo-ligase</fullName>
        <ecNumber evidence="4">6.3.3.2</ecNumber>
    </recommendedName>
</protein>
<dbReference type="GO" id="GO:0030272">
    <property type="term" value="F:5-formyltetrahydrofolate cyclo-ligase activity"/>
    <property type="evidence" value="ECO:0007669"/>
    <property type="project" value="UniProtKB-EC"/>
</dbReference>
<dbReference type="InterPro" id="IPR002698">
    <property type="entry name" value="FTHF_cligase"/>
</dbReference>
<evidence type="ECO:0000256" key="1">
    <source>
        <dbReference type="ARBA" id="ARBA00010638"/>
    </source>
</evidence>
<evidence type="ECO:0000256" key="3">
    <source>
        <dbReference type="ARBA" id="ARBA00022840"/>
    </source>
</evidence>
<evidence type="ECO:0000256" key="4">
    <source>
        <dbReference type="RuleBase" id="RU361279"/>
    </source>
</evidence>